<comment type="subcellular location">
    <subcellularLocation>
        <location evidence="1">Nucleus</location>
    </subcellularLocation>
</comment>
<keyword evidence="3" id="KW-1185">Reference proteome</keyword>
<dbReference type="EMBL" id="BGPR01011112">
    <property type="protein sequence ID" value="GBN49680.1"/>
    <property type="molecule type" value="Genomic_DNA"/>
</dbReference>
<dbReference type="InterPro" id="IPR009057">
    <property type="entry name" value="Homeodomain-like_sf"/>
</dbReference>
<dbReference type="SUPFAM" id="SSF46689">
    <property type="entry name" value="Homeodomain-like"/>
    <property type="match status" value="1"/>
</dbReference>
<evidence type="ECO:0000313" key="3">
    <source>
        <dbReference type="Proteomes" id="UP000499080"/>
    </source>
</evidence>
<proteinExistence type="predicted"/>
<dbReference type="AlphaFoldDB" id="A0A4Y2PGT7"/>
<evidence type="ECO:0008006" key="4">
    <source>
        <dbReference type="Google" id="ProtNLM"/>
    </source>
</evidence>
<protein>
    <recommendedName>
        <fullName evidence="4">Transposase IS30-like HTH domain-containing protein</fullName>
    </recommendedName>
</protein>
<gene>
    <name evidence="2" type="ORF">AVEN_148040_1</name>
</gene>
<sequence>MHLKGNDITPEEKKIVLKVTNEGKTSPEIGTIVGRSHSAIQRLISNYNSLKSVISKPRNGRPSKLTNCEKSYIIKSMCLNPRTITSQIANEIRKKFEKNSS</sequence>
<dbReference type="OrthoDB" id="6421377at2759"/>
<name>A0A4Y2PGT7_ARAVE</name>
<dbReference type="Proteomes" id="UP000499080">
    <property type="component" value="Unassembled WGS sequence"/>
</dbReference>
<comment type="caution">
    <text evidence="2">The sequence shown here is derived from an EMBL/GenBank/DDBJ whole genome shotgun (WGS) entry which is preliminary data.</text>
</comment>
<evidence type="ECO:0000256" key="1">
    <source>
        <dbReference type="ARBA" id="ARBA00004123"/>
    </source>
</evidence>
<dbReference type="GO" id="GO:0005634">
    <property type="term" value="C:nucleus"/>
    <property type="evidence" value="ECO:0007669"/>
    <property type="project" value="UniProtKB-SubCell"/>
</dbReference>
<accession>A0A4Y2PGT7</accession>
<reference evidence="2 3" key="1">
    <citation type="journal article" date="2019" name="Sci. Rep.">
        <title>Orb-weaving spider Araneus ventricosus genome elucidates the spidroin gene catalogue.</title>
        <authorList>
            <person name="Kono N."/>
            <person name="Nakamura H."/>
            <person name="Ohtoshi R."/>
            <person name="Moran D.A.P."/>
            <person name="Shinohara A."/>
            <person name="Yoshida Y."/>
            <person name="Fujiwara M."/>
            <person name="Mori M."/>
            <person name="Tomita M."/>
            <person name="Arakawa K."/>
        </authorList>
    </citation>
    <scope>NUCLEOTIDE SEQUENCE [LARGE SCALE GENOMIC DNA]</scope>
</reference>
<evidence type="ECO:0000313" key="2">
    <source>
        <dbReference type="EMBL" id="GBN49680.1"/>
    </source>
</evidence>
<organism evidence="2 3">
    <name type="scientific">Araneus ventricosus</name>
    <name type="common">Orbweaver spider</name>
    <name type="synonym">Epeira ventricosa</name>
    <dbReference type="NCBI Taxonomy" id="182803"/>
    <lineage>
        <taxon>Eukaryota</taxon>
        <taxon>Metazoa</taxon>
        <taxon>Ecdysozoa</taxon>
        <taxon>Arthropoda</taxon>
        <taxon>Chelicerata</taxon>
        <taxon>Arachnida</taxon>
        <taxon>Araneae</taxon>
        <taxon>Araneomorphae</taxon>
        <taxon>Entelegynae</taxon>
        <taxon>Araneoidea</taxon>
        <taxon>Araneidae</taxon>
        <taxon>Araneus</taxon>
    </lineage>
</organism>